<proteinExistence type="predicted"/>
<name>A0ABR3LNV5_9TELE</name>
<dbReference type="Proteomes" id="UP001558613">
    <property type="component" value="Unassembled WGS sequence"/>
</dbReference>
<protein>
    <submittedName>
        <fullName evidence="1">Uncharacterized protein</fullName>
    </submittedName>
</protein>
<organism evidence="1 2">
    <name type="scientific">Cirrhinus molitorella</name>
    <name type="common">mud carp</name>
    <dbReference type="NCBI Taxonomy" id="172907"/>
    <lineage>
        <taxon>Eukaryota</taxon>
        <taxon>Metazoa</taxon>
        <taxon>Chordata</taxon>
        <taxon>Craniata</taxon>
        <taxon>Vertebrata</taxon>
        <taxon>Euteleostomi</taxon>
        <taxon>Actinopterygii</taxon>
        <taxon>Neopterygii</taxon>
        <taxon>Teleostei</taxon>
        <taxon>Ostariophysi</taxon>
        <taxon>Cypriniformes</taxon>
        <taxon>Cyprinidae</taxon>
        <taxon>Labeoninae</taxon>
        <taxon>Labeonini</taxon>
        <taxon>Cirrhinus</taxon>
    </lineage>
</organism>
<evidence type="ECO:0000313" key="1">
    <source>
        <dbReference type="EMBL" id="KAL1254578.1"/>
    </source>
</evidence>
<dbReference type="EMBL" id="JAYMGO010000020">
    <property type="protein sequence ID" value="KAL1254578.1"/>
    <property type="molecule type" value="Genomic_DNA"/>
</dbReference>
<comment type="caution">
    <text evidence="1">The sequence shown here is derived from an EMBL/GenBank/DDBJ whole genome shotgun (WGS) entry which is preliminary data.</text>
</comment>
<keyword evidence="2" id="KW-1185">Reference proteome</keyword>
<reference evidence="1 2" key="1">
    <citation type="submission" date="2023-09" db="EMBL/GenBank/DDBJ databases">
        <authorList>
            <person name="Wang M."/>
        </authorList>
    </citation>
    <scope>NUCLEOTIDE SEQUENCE [LARGE SCALE GENOMIC DNA]</scope>
    <source>
        <strain evidence="1">GT-2023</strain>
        <tissue evidence="1">Liver</tissue>
    </source>
</reference>
<gene>
    <name evidence="1" type="ORF">QQF64_016807</name>
</gene>
<evidence type="ECO:0000313" key="2">
    <source>
        <dbReference type="Proteomes" id="UP001558613"/>
    </source>
</evidence>
<accession>A0ABR3LNV5</accession>
<sequence>MRLTPLLSAGFQRFHPLLTPEALSAPFALIRTNLYFPLCRMCRAFSPVESQDDWTLIPLNCKRSLINSLMNIYTRL</sequence>